<feature type="binding site" evidence="3">
    <location>
        <position position="27"/>
    </location>
    <ligand>
        <name>Zn(2+)</name>
        <dbReference type="ChEBI" id="CHEBI:29105"/>
        <label>1</label>
    </ligand>
</feature>
<dbReference type="Proteomes" id="UP000314986">
    <property type="component" value="Unassembled WGS sequence"/>
</dbReference>
<dbReference type="InterPro" id="IPR023174">
    <property type="entry name" value="PDEase_CS"/>
</dbReference>
<feature type="binding site" evidence="3">
    <location>
        <position position="28"/>
    </location>
    <ligand>
        <name>Zn(2+)</name>
        <dbReference type="ChEBI" id="CHEBI:29105"/>
        <label>2</label>
    </ligand>
</feature>
<dbReference type="InterPro" id="IPR002073">
    <property type="entry name" value="PDEase_catalytic_dom"/>
</dbReference>
<name>A0A4W3GLR5_CALMI</name>
<dbReference type="PROSITE" id="PS00126">
    <property type="entry name" value="PDEASE_I_1"/>
    <property type="match status" value="1"/>
</dbReference>
<feature type="binding site" evidence="3">
    <location>
        <position position="28"/>
    </location>
    <ligand>
        <name>Zn(2+)</name>
        <dbReference type="ChEBI" id="CHEBI:29105"/>
        <label>1</label>
    </ligand>
</feature>
<dbReference type="InterPro" id="IPR036971">
    <property type="entry name" value="PDEase_catalytic_dom_sf"/>
</dbReference>
<dbReference type="InParanoid" id="A0A4W3GLR5"/>
<evidence type="ECO:0000256" key="2">
    <source>
        <dbReference type="ARBA" id="ARBA00022801"/>
    </source>
</evidence>
<reference evidence="5" key="5">
    <citation type="submission" date="2025-09" db="UniProtKB">
        <authorList>
            <consortium name="Ensembl"/>
        </authorList>
    </citation>
    <scope>IDENTIFICATION</scope>
</reference>
<accession>A0A4W3GLR5</accession>
<sequence length="55" mass="6020">MFLSVSHSHSLCRDIEIMSVFVACMCHDLDHRGTNNSFQVASKSVLAALYSSEGS</sequence>
<dbReference type="AlphaFoldDB" id="A0A4W3GLR5"/>
<dbReference type="PROSITE" id="PS51845">
    <property type="entry name" value="PDEASE_I_2"/>
    <property type="match status" value="1"/>
</dbReference>
<keyword evidence="6" id="KW-1185">Reference proteome</keyword>
<reference evidence="6" key="2">
    <citation type="journal article" date="2007" name="PLoS Biol.">
        <title>Survey sequencing and comparative analysis of the elephant shark (Callorhinchus milii) genome.</title>
        <authorList>
            <person name="Venkatesh B."/>
            <person name="Kirkness E.F."/>
            <person name="Loh Y.H."/>
            <person name="Halpern A.L."/>
            <person name="Lee A.P."/>
            <person name="Johnson J."/>
            <person name="Dandona N."/>
            <person name="Viswanathan L.D."/>
            <person name="Tay A."/>
            <person name="Venter J.C."/>
            <person name="Strausberg R.L."/>
            <person name="Brenner S."/>
        </authorList>
    </citation>
    <scope>NUCLEOTIDE SEQUENCE [LARGE SCALE GENOMIC DNA]</scope>
</reference>
<dbReference type="Gene3D" id="1.10.1300.10">
    <property type="entry name" value="3'5'-cyclic nucleotide phosphodiesterase, catalytic domain"/>
    <property type="match status" value="1"/>
</dbReference>
<dbReference type="InterPro" id="IPR023088">
    <property type="entry name" value="PDEase"/>
</dbReference>
<evidence type="ECO:0000259" key="4">
    <source>
        <dbReference type="PROSITE" id="PS51845"/>
    </source>
</evidence>
<evidence type="ECO:0000256" key="1">
    <source>
        <dbReference type="ARBA" id="ARBA00022723"/>
    </source>
</evidence>
<keyword evidence="1 3" id="KW-0479">Metal-binding</keyword>
<evidence type="ECO:0000256" key="3">
    <source>
        <dbReference type="PIRSR" id="PIRSR623088-3"/>
    </source>
</evidence>
<reference evidence="5" key="4">
    <citation type="submission" date="2025-08" db="UniProtKB">
        <authorList>
            <consortium name="Ensembl"/>
        </authorList>
    </citation>
    <scope>IDENTIFICATION</scope>
</reference>
<feature type="domain" description="PDEase" evidence="4">
    <location>
        <begin position="1"/>
        <end position="55"/>
    </location>
</feature>
<dbReference type="Pfam" id="PF00233">
    <property type="entry name" value="PDEase_I"/>
    <property type="match status" value="1"/>
</dbReference>
<proteinExistence type="predicted"/>
<protein>
    <recommendedName>
        <fullName evidence="4">PDEase domain-containing protein</fullName>
    </recommendedName>
</protein>
<keyword evidence="2" id="KW-0378">Hydrolase</keyword>
<dbReference type="GO" id="GO:0004114">
    <property type="term" value="F:3',5'-cyclic-nucleotide phosphodiesterase activity"/>
    <property type="evidence" value="ECO:0007669"/>
    <property type="project" value="InterPro"/>
</dbReference>
<reference evidence="6" key="3">
    <citation type="journal article" date="2014" name="Nature">
        <title>Elephant shark genome provides unique insights into gnathostome evolution.</title>
        <authorList>
            <consortium name="International Elephant Shark Genome Sequencing Consortium"/>
            <person name="Venkatesh B."/>
            <person name="Lee A.P."/>
            <person name="Ravi V."/>
            <person name="Maurya A.K."/>
            <person name="Lian M.M."/>
            <person name="Swann J.B."/>
            <person name="Ohta Y."/>
            <person name="Flajnik M.F."/>
            <person name="Sutoh Y."/>
            <person name="Kasahara M."/>
            <person name="Hoon S."/>
            <person name="Gangu V."/>
            <person name="Roy S.W."/>
            <person name="Irimia M."/>
            <person name="Korzh V."/>
            <person name="Kondrychyn I."/>
            <person name="Lim Z.W."/>
            <person name="Tay B.H."/>
            <person name="Tohari S."/>
            <person name="Kong K.W."/>
            <person name="Ho S."/>
            <person name="Lorente-Galdos B."/>
            <person name="Quilez J."/>
            <person name="Marques-Bonet T."/>
            <person name="Raney B.J."/>
            <person name="Ingham P.W."/>
            <person name="Tay A."/>
            <person name="Hillier L.W."/>
            <person name="Minx P."/>
            <person name="Boehm T."/>
            <person name="Wilson R.K."/>
            <person name="Brenner S."/>
            <person name="Warren W.C."/>
        </authorList>
    </citation>
    <scope>NUCLEOTIDE SEQUENCE [LARGE SCALE GENOMIC DNA]</scope>
</reference>
<dbReference type="STRING" id="7868.ENSCMIP00000003835"/>
<dbReference type="GeneTree" id="ENSGT00940000159817"/>
<evidence type="ECO:0000313" key="5">
    <source>
        <dbReference type="Ensembl" id="ENSCMIP00000003835.1"/>
    </source>
</evidence>
<dbReference type="Ensembl" id="ENSCMIT00000003981.1">
    <property type="protein sequence ID" value="ENSCMIP00000003835.1"/>
    <property type="gene ID" value="ENSCMIG00000002297.1"/>
</dbReference>
<reference evidence="6" key="1">
    <citation type="journal article" date="2006" name="Science">
        <title>Ancient noncoding elements conserved in the human genome.</title>
        <authorList>
            <person name="Venkatesh B."/>
            <person name="Kirkness E.F."/>
            <person name="Loh Y.H."/>
            <person name="Halpern A.L."/>
            <person name="Lee A.P."/>
            <person name="Johnson J."/>
            <person name="Dandona N."/>
            <person name="Viswanathan L.D."/>
            <person name="Tay A."/>
            <person name="Venter J.C."/>
            <person name="Strausberg R.L."/>
            <person name="Brenner S."/>
        </authorList>
    </citation>
    <scope>NUCLEOTIDE SEQUENCE [LARGE SCALE GENOMIC DNA]</scope>
</reference>
<organism evidence="5 6">
    <name type="scientific">Callorhinchus milii</name>
    <name type="common">Ghost shark</name>
    <dbReference type="NCBI Taxonomy" id="7868"/>
    <lineage>
        <taxon>Eukaryota</taxon>
        <taxon>Metazoa</taxon>
        <taxon>Chordata</taxon>
        <taxon>Craniata</taxon>
        <taxon>Vertebrata</taxon>
        <taxon>Chondrichthyes</taxon>
        <taxon>Holocephali</taxon>
        <taxon>Chimaeriformes</taxon>
        <taxon>Callorhinchidae</taxon>
        <taxon>Callorhinchus</taxon>
    </lineage>
</organism>
<dbReference type="SUPFAM" id="SSF109604">
    <property type="entry name" value="HD-domain/PDEase-like"/>
    <property type="match status" value="1"/>
</dbReference>
<dbReference type="GO" id="GO:0007165">
    <property type="term" value="P:signal transduction"/>
    <property type="evidence" value="ECO:0007669"/>
    <property type="project" value="InterPro"/>
</dbReference>
<dbReference type="PANTHER" id="PTHR11347">
    <property type="entry name" value="CYCLIC NUCLEOTIDE PHOSPHODIESTERASE"/>
    <property type="match status" value="1"/>
</dbReference>
<evidence type="ECO:0000313" key="6">
    <source>
        <dbReference type="Proteomes" id="UP000314986"/>
    </source>
</evidence>
<dbReference type="PRINTS" id="PR00387">
    <property type="entry name" value="PDIESTERASE1"/>
</dbReference>
<dbReference type="GO" id="GO:0046872">
    <property type="term" value="F:metal ion binding"/>
    <property type="evidence" value="ECO:0007669"/>
    <property type="project" value="UniProtKB-KW"/>
</dbReference>